<dbReference type="AlphaFoldDB" id="E0UMW4"/>
<keyword evidence="4" id="KW-0614">Plasmid</keyword>
<evidence type="ECO:0000256" key="1">
    <source>
        <dbReference type="SAM" id="Coils"/>
    </source>
</evidence>
<keyword evidence="1" id="KW-0175">Coiled coil</keyword>
<keyword evidence="5" id="KW-1185">Reference proteome</keyword>
<accession>E0UMW4</accession>
<dbReference type="Proteomes" id="UP000008206">
    <property type="component" value="Plasmid Cy782202"/>
</dbReference>
<proteinExistence type="predicted"/>
<feature type="domain" description="Telomere resolvase ResT/TelK catalytic" evidence="3">
    <location>
        <begin position="26"/>
        <end position="210"/>
    </location>
</feature>
<gene>
    <name evidence="4" type="ordered locus">Cyan7822_6520</name>
</gene>
<dbReference type="EMBL" id="CP002200">
    <property type="protein sequence ID" value="ADN18294.1"/>
    <property type="molecule type" value="Genomic_DNA"/>
</dbReference>
<dbReference type="InterPro" id="IPR032047">
    <property type="entry name" value="ResT/TelK_cat"/>
</dbReference>
<sequence length="700" mass="78888">MQSATATYESLDSRSQQINRHRQLTLKGVNPNQYLDQLHHLLQSQDQFALHHQAIAIAGLTGRRIGEVVARGKFTLSTHPYLLRFLGHSKTERSSYDIVTLIAASELLPFIDQFRSSFLIKPLLKLEPEELAAQINKFNVQINRECNKHLGEIVPALEGKENISVHNLRSLWGAIAAYFFCPPSSHEYPFLQHYLGHVMESSATGHYFRYRLVDEAGDYLEDRGILIPSQGELPLPTADERHSTQSRRDENNCITDSVYTKISEERERLLNSDNYLDVLTGLMAVTGRTPAELFKSAVFKPDASDLKAVLFSSTITNVHYRLVTLVDAILVLEAIQRLKNFPSSQFLLYQTPDFIDSHCLPNVQQVITKHLPYQNIEEMKDAYHQEAGPLTPVPLNDDDTLIQLSPEMRTQLMAIADRLSFKGSRTDMIKALLDWAKTQLDSPSSRIPSSSPLLATSSVMETVNYQAQTLSWLTTEVTHLRQQVSQLELENRELNSQLQAASEPNCELEQLKEDHAALEHSLKAAYQKIEQFKRLLFDDDQPTQTLEVPLQNHLPPQITPSQSGIKPTPSHEAPPSTPPQSQSQKIPPQPTHKKPTGSSQRPSAPKPTGVSQGSRAYQRANAIFEKIQQWNQEHLRCTFALNAGLLEQTFGIHRAAAKEWITQNKELIEQYHLSIGVGNARGHNRGKDTTPLQAFVRGVE</sequence>
<dbReference type="RefSeq" id="WP_013335036.1">
    <property type="nucleotide sequence ID" value="NC_014534.1"/>
</dbReference>
<protein>
    <recommendedName>
        <fullName evidence="3">Telomere resolvase ResT/TelK catalytic domain-containing protein</fullName>
    </recommendedName>
</protein>
<feature type="coiled-coil region" evidence="1">
    <location>
        <begin position="477"/>
        <end position="528"/>
    </location>
</feature>
<dbReference type="HOGENOM" id="CLU_362808_0_0_3"/>
<feature type="domain" description="Telomere resolvase ResT/TelK catalytic" evidence="3">
    <location>
        <begin position="261"/>
        <end position="377"/>
    </location>
</feature>
<dbReference type="Pfam" id="PF16684">
    <property type="entry name" value="ResT-TelK_cat"/>
    <property type="match status" value="2"/>
</dbReference>
<feature type="compositionally biased region" description="Basic and acidic residues" evidence="2">
    <location>
        <begin position="238"/>
        <end position="249"/>
    </location>
</feature>
<dbReference type="Gene3D" id="1.10.443.30">
    <property type="entry name" value="Telomere resolvase"/>
    <property type="match status" value="2"/>
</dbReference>
<dbReference type="InterPro" id="IPR038280">
    <property type="entry name" value="ResT/TelK_cat_sf"/>
</dbReference>
<feature type="region of interest" description="Disordered" evidence="2">
    <location>
        <begin position="230"/>
        <end position="249"/>
    </location>
</feature>
<feature type="region of interest" description="Disordered" evidence="2">
    <location>
        <begin position="550"/>
        <end position="615"/>
    </location>
</feature>
<reference evidence="5" key="1">
    <citation type="journal article" date="2011" name="MBio">
        <title>Novel metabolic attributes of the genus Cyanothece, comprising a group of unicellular nitrogen-fixing Cyanobacteria.</title>
        <authorList>
            <person name="Bandyopadhyay A."/>
            <person name="Elvitigala T."/>
            <person name="Welsh E."/>
            <person name="Stockel J."/>
            <person name="Liberton M."/>
            <person name="Min H."/>
            <person name="Sherman L.A."/>
            <person name="Pakrasi H.B."/>
        </authorList>
    </citation>
    <scope>NUCLEOTIDE SEQUENCE [LARGE SCALE GENOMIC DNA]</scope>
    <source>
        <strain evidence="5">PCC 7822</strain>
        <plasmid evidence="5">Cy782202</plasmid>
    </source>
</reference>
<evidence type="ECO:0000313" key="4">
    <source>
        <dbReference type="EMBL" id="ADN18294.1"/>
    </source>
</evidence>
<evidence type="ECO:0000259" key="3">
    <source>
        <dbReference type="Pfam" id="PF16684"/>
    </source>
</evidence>
<evidence type="ECO:0000256" key="2">
    <source>
        <dbReference type="SAM" id="MobiDB-lite"/>
    </source>
</evidence>
<geneLocation type="plasmid" evidence="4 5">
    <name>Cy782202</name>
</geneLocation>
<evidence type="ECO:0000313" key="5">
    <source>
        <dbReference type="Proteomes" id="UP000008206"/>
    </source>
</evidence>
<organism evidence="4 5">
    <name type="scientific">Gloeothece verrucosa (strain PCC 7822)</name>
    <name type="common">Cyanothece sp. (strain PCC 7822)</name>
    <dbReference type="NCBI Taxonomy" id="497965"/>
    <lineage>
        <taxon>Bacteria</taxon>
        <taxon>Bacillati</taxon>
        <taxon>Cyanobacteriota</taxon>
        <taxon>Cyanophyceae</taxon>
        <taxon>Oscillatoriophycideae</taxon>
        <taxon>Chroococcales</taxon>
        <taxon>Aphanothecaceae</taxon>
        <taxon>Gloeothece</taxon>
        <taxon>Gloeothece verrucosa</taxon>
    </lineage>
</organism>
<dbReference type="KEGG" id="cyj:Cyan7822_6520"/>
<name>E0UMW4_GLOV7</name>